<protein>
    <submittedName>
        <fullName evidence="6">Uncharacterized LOC102230346</fullName>
    </submittedName>
</protein>
<feature type="domain" description="ZP" evidence="5">
    <location>
        <begin position="446"/>
        <end position="698"/>
    </location>
</feature>
<evidence type="ECO:0000313" key="7">
    <source>
        <dbReference type="Proteomes" id="UP000002852"/>
    </source>
</evidence>
<dbReference type="AlphaFoldDB" id="A0A3B5PZA0"/>
<dbReference type="SMART" id="SM00241">
    <property type="entry name" value="ZP"/>
    <property type="match status" value="1"/>
</dbReference>
<keyword evidence="2" id="KW-1015">Disulfide bond</keyword>
<reference evidence="6" key="3">
    <citation type="submission" date="2025-08" db="UniProtKB">
        <authorList>
            <consortium name="Ensembl"/>
        </authorList>
    </citation>
    <scope>IDENTIFICATION</scope>
    <source>
        <strain evidence="6">JP 163 A</strain>
    </source>
</reference>
<dbReference type="GeneTree" id="ENSGT00940000163723"/>
<evidence type="ECO:0000256" key="2">
    <source>
        <dbReference type="ARBA" id="ARBA00023157"/>
    </source>
</evidence>
<dbReference type="InParanoid" id="A0A3B5PZA0"/>
<dbReference type="Proteomes" id="UP000002852">
    <property type="component" value="Unassembled WGS sequence"/>
</dbReference>
<reference evidence="6" key="4">
    <citation type="submission" date="2025-09" db="UniProtKB">
        <authorList>
            <consortium name="Ensembl"/>
        </authorList>
    </citation>
    <scope>IDENTIFICATION</scope>
    <source>
        <strain evidence="6">JP 163 A</strain>
    </source>
</reference>
<evidence type="ECO:0000256" key="1">
    <source>
        <dbReference type="ARBA" id="ARBA00022729"/>
    </source>
</evidence>
<dbReference type="OMA" id="PTHDFAT"/>
<dbReference type="Pfam" id="PF00100">
    <property type="entry name" value="Zona_pellucida"/>
    <property type="match status" value="1"/>
</dbReference>
<evidence type="ECO:0000256" key="4">
    <source>
        <dbReference type="SAM" id="Phobius"/>
    </source>
</evidence>
<accession>A0A3B5PZA0</accession>
<dbReference type="PANTHER" id="PTHR14002">
    <property type="entry name" value="ENDOGLIN/TGF-BETA RECEPTOR TYPE III"/>
    <property type="match status" value="1"/>
</dbReference>
<dbReference type="PANTHER" id="PTHR14002:SF59">
    <property type="entry name" value="CUB AND ZONA PELLUCIDA-LIKE DOMAIN-CONTAINING PROTEIN 1-RELATED"/>
    <property type="match status" value="1"/>
</dbReference>
<dbReference type="PROSITE" id="PS51034">
    <property type="entry name" value="ZP_2"/>
    <property type="match status" value="1"/>
</dbReference>
<dbReference type="Pfam" id="PF23344">
    <property type="entry name" value="ZP-N"/>
    <property type="match status" value="1"/>
</dbReference>
<dbReference type="InterPro" id="IPR042235">
    <property type="entry name" value="ZP-C_dom"/>
</dbReference>
<feature type="compositionally biased region" description="Low complexity" evidence="3">
    <location>
        <begin position="62"/>
        <end position="76"/>
    </location>
</feature>
<proteinExistence type="predicted"/>
<feature type="region of interest" description="Disordered" evidence="3">
    <location>
        <begin position="57"/>
        <end position="76"/>
    </location>
</feature>
<evidence type="ECO:0000259" key="5">
    <source>
        <dbReference type="PROSITE" id="PS51034"/>
    </source>
</evidence>
<organism evidence="6 7">
    <name type="scientific">Xiphophorus maculatus</name>
    <name type="common">Southern platyfish</name>
    <name type="synonym">Platypoecilus maculatus</name>
    <dbReference type="NCBI Taxonomy" id="8083"/>
    <lineage>
        <taxon>Eukaryota</taxon>
        <taxon>Metazoa</taxon>
        <taxon>Chordata</taxon>
        <taxon>Craniata</taxon>
        <taxon>Vertebrata</taxon>
        <taxon>Euteleostomi</taxon>
        <taxon>Actinopterygii</taxon>
        <taxon>Neopterygii</taxon>
        <taxon>Teleostei</taxon>
        <taxon>Neoteleostei</taxon>
        <taxon>Acanthomorphata</taxon>
        <taxon>Ovalentaria</taxon>
        <taxon>Atherinomorphae</taxon>
        <taxon>Cyprinodontiformes</taxon>
        <taxon>Poeciliidae</taxon>
        <taxon>Poeciliinae</taxon>
        <taxon>Xiphophorus</taxon>
    </lineage>
</organism>
<keyword evidence="1" id="KW-0732">Signal</keyword>
<sequence length="780" mass="89610">MCLLFQDSCTLHYQHTNSDYRIFGFEMVVEDYARGTIDLFYSDGSSVRKYPLPSRTKRQAYTTTPPTTTNNPWSWWQPTTAPTTTTAAPTTTWWWWQTTTTPTTTTPWWWWWQTTTTTAPTTTTAAPTTTSWWWWQTTTTTEPTTTTAAPTTTWWWWQTTTTPTTTTPWWWWWQTTTTTEPTTTTAAPTTTWWWWQTTTTTTIAPTTTAAPTTSWWWWQTTTTPTTTSNPWWWWWQTTTTTAPTTTTAAPTTTPWWWWQTTTTTAPTTTTAAPTTTPWWWWQTTTTPTTTTPWWWWRQTTTVPTTTTQSVSSTPLSKQPLQFSFLVDPPIPSCQEGLYLPKFQSPTPSHGTRIKAEVNKEMEIRVKATAVYSSIQNIIFSGPTNVTKHRDTNNDFIIRWTPTEDDLGEQYPICFVVESVSWNSAYQSEMRCVLVEVQKHQVEATVTCTESAMKVEVDKASFFGLQENHLRLSDPSNTVCSLRRHSNHTHIVAIIPLNQCGTQIEEDDDYLIFKNEITTGSDDQNALITRKHLVEARFYCQYPKRGNVTLSFKVHRKTVTVWEKGFGTFTYQLEFYQDNQFGAMFSPNSYPLEYDVGDRIYMQLDASSSVNHTEMFVESCRAAPYDNPNYHPTYSIIENGCNVDPTVQIHSSPNDSKFRFSIEAFQFIGLHDQVYISCTVMMCEAGNPNTRCSRGCNNSTIHNFRRKREAVIESGKHFVSQGPLRLKREADPRGASAVNLNLNLMFVAGCLLAAVGMVCGVIIYKTKTSRVKYQPLPVHEN</sequence>
<feature type="transmembrane region" description="Helical" evidence="4">
    <location>
        <begin position="741"/>
        <end position="763"/>
    </location>
</feature>
<dbReference type="Ensembl" id="ENSXMAT00000032496.1">
    <property type="protein sequence ID" value="ENSXMAP00000023359.1"/>
    <property type="gene ID" value="ENSXMAG00000002822.2"/>
</dbReference>
<evidence type="ECO:0000256" key="3">
    <source>
        <dbReference type="SAM" id="MobiDB-lite"/>
    </source>
</evidence>
<keyword evidence="4" id="KW-1133">Transmembrane helix</keyword>
<dbReference type="InterPro" id="IPR001507">
    <property type="entry name" value="ZP_dom"/>
</dbReference>
<keyword evidence="4" id="KW-0472">Membrane</keyword>
<dbReference type="Gene3D" id="2.60.40.3210">
    <property type="entry name" value="Zona pellucida, ZP-N domain"/>
    <property type="match status" value="1"/>
</dbReference>
<keyword evidence="7" id="KW-1185">Reference proteome</keyword>
<keyword evidence="4" id="KW-0812">Transmembrane</keyword>
<name>A0A3B5PZA0_XIPMA</name>
<evidence type="ECO:0000313" key="6">
    <source>
        <dbReference type="Ensembl" id="ENSXMAP00000023359.1"/>
    </source>
</evidence>
<dbReference type="InterPro" id="IPR055355">
    <property type="entry name" value="ZP-C"/>
</dbReference>
<reference evidence="7" key="2">
    <citation type="journal article" date="2013" name="Nat. Genet.">
        <title>The genome of the platyfish, Xiphophorus maculatus, provides insights into evolutionary adaptation and several complex traits.</title>
        <authorList>
            <person name="Schartl M."/>
            <person name="Walter R.B."/>
            <person name="Shen Y."/>
            <person name="Garcia T."/>
            <person name="Catchen J."/>
            <person name="Amores A."/>
            <person name="Braasch I."/>
            <person name="Chalopin D."/>
            <person name="Volff J.N."/>
            <person name="Lesch K.P."/>
            <person name="Bisazza A."/>
            <person name="Minx P."/>
            <person name="Hillier L."/>
            <person name="Wilson R.K."/>
            <person name="Fuerstenberg S."/>
            <person name="Boore J."/>
            <person name="Searle S."/>
            <person name="Postlethwait J.H."/>
            <person name="Warren W.C."/>
        </authorList>
    </citation>
    <scope>NUCLEOTIDE SEQUENCE [LARGE SCALE GENOMIC DNA]</scope>
    <source>
        <strain evidence="7">JP 163 A</strain>
    </source>
</reference>
<dbReference type="InterPro" id="IPR055356">
    <property type="entry name" value="ZP-N"/>
</dbReference>
<dbReference type="Gene3D" id="2.60.40.4100">
    <property type="entry name" value="Zona pellucida, ZP-C domain"/>
    <property type="match status" value="1"/>
</dbReference>
<reference evidence="7" key="1">
    <citation type="submission" date="2012-01" db="EMBL/GenBank/DDBJ databases">
        <authorList>
            <person name="Walter R."/>
            <person name="Schartl M."/>
            <person name="Warren W."/>
        </authorList>
    </citation>
    <scope>NUCLEOTIDE SEQUENCE [LARGE SCALE GENOMIC DNA]</scope>
    <source>
        <strain evidence="7">JP 163 A</strain>
    </source>
</reference>